<dbReference type="FunFam" id="3.40.50.720:FF:000009">
    <property type="entry name" value="Fatty oxidation complex, alpha subunit"/>
    <property type="match status" value="1"/>
</dbReference>
<comment type="caution">
    <text evidence="8">The sequence shown here is derived from an EMBL/GenBank/DDBJ whole genome shotgun (WGS) entry which is preliminary data.</text>
</comment>
<comment type="pathway">
    <text evidence="1">Lipid metabolism; butanoate metabolism.</text>
</comment>
<dbReference type="InterPro" id="IPR022694">
    <property type="entry name" value="3-OHacyl-CoA_DH"/>
</dbReference>
<dbReference type="RefSeq" id="WP_084633789.1">
    <property type="nucleotide sequence ID" value="NZ_LKEU01000044.1"/>
</dbReference>
<dbReference type="SUPFAM" id="SSF51735">
    <property type="entry name" value="NAD(P)-binding Rossmann-fold domains"/>
    <property type="match status" value="1"/>
</dbReference>
<name>A0A1F2PDT5_9FIRM</name>
<feature type="domain" description="3-hydroxyacyl-CoA dehydrogenase NAD binding" evidence="7">
    <location>
        <begin position="5"/>
        <end position="182"/>
    </location>
</feature>
<evidence type="ECO:0000256" key="1">
    <source>
        <dbReference type="ARBA" id="ARBA00005086"/>
    </source>
</evidence>
<dbReference type="UniPathway" id="UPA00863"/>
<dbReference type="InterPro" id="IPR006180">
    <property type="entry name" value="3-OHacyl-CoA_DH_CS"/>
</dbReference>
<dbReference type="Gene3D" id="3.40.50.720">
    <property type="entry name" value="NAD(P)-binding Rossmann-like Domain"/>
    <property type="match status" value="1"/>
</dbReference>
<dbReference type="InterPro" id="IPR013328">
    <property type="entry name" value="6PGD_dom2"/>
</dbReference>
<organism evidence="8 9">
    <name type="scientific">Acetobacterium wieringae</name>
    <dbReference type="NCBI Taxonomy" id="52694"/>
    <lineage>
        <taxon>Bacteria</taxon>
        <taxon>Bacillati</taxon>
        <taxon>Bacillota</taxon>
        <taxon>Clostridia</taxon>
        <taxon>Eubacteriales</taxon>
        <taxon>Eubacteriaceae</taxon>
        <taxon>Acetobacterium</taxon>
    </lineage>
</organism>
<keyword evidence="3 8" id="KW-0560">Oxidoreductase</keyword>
<dbReference type="PANTHER" id="PTHR48075:SF5">
    <property type="entry name" value="3-HYDROXYBUTYRYL-COA DEHYDROGENASE"/>
    <property type="match status" value="1"/>
</dbReference>
<feature type="domain" description="3-hydroxyacyl-CoA dehydrogenase C-terminal" evidence="6">
    <location>
        <begin position="187"/>
        <end position="282"/>
    </location>
</feature>
<evidence type="ECO:0000256" key="3">
    <source>
        <dbReference type="ARBA" id="ARBA00023002"/>
    </source>
</evidence>
<dbReference type="PROSITE" id="PS00067">
    <property type="entry name" value="3HCDH"/>
    <property type="match status" value="1"/>
</dbReference>
<dbReference type="Pfam" id="PF00725">
    <property type="entry name" value="3HCDH"/>
    <property type="match status" value="1"/>
</dbReference>
<evidence type="ECO:0000313" key="9">
    <source>
        <dbReference type="Proteomes" id="UP000176244"/>
    </source>
</evidence>
<protein>
    <recommendedName>
        <fullName evidence="4">3-hydroxybutyryl-CoA dehydrogenase</fullName>
    </recommendedName>
</protein>
<dbReference type="EMBL" id="LKEU01000044">
    <property type="protein sequence ID" value="OFV69154.1"/>
    <property type="molecule type" value="Genomic_DNA"/>
</dbReference>
<evidence type="ECO:0000256" key="4">
    <source>
        <dbReference type="ARBA" id="ARBA00067747"/>
    </source>
</evidence>
<dbReference type="SUPFAM" id="SSF48179">
    <property type="entry name" value="6-phosphogluconate dehydrogenase C-terminal domain-like"/>
    <property type="match status" value="1"/>
</dbReference>
<feature type="site" description="Important for catalytic activity" evidence="5">
    <location>
        <position position="140"/>
    </location>
</feature>
<dbReference type="InterPro" id="IPR006108">
    <property type="entry name" value="3HC_DH_C"/>
</dbReference>
<evidence type="ECO:0000259" key="6">
    <source>
        <dbReference type="Pfam" id="PF00725"/>
    </source>
</evidence>
<reference evidence="8 9" key="1">
    <citation type="submission" date="2015-09" db="EMBL/GenBank/DDBJ databases">
        <title>Genome sequence of Acetobacterium wieringae DSM 1911.</title>
        <authorList>
            <person name="Poehlein A."/>
            <person name="Bengelsdorf F.R."/>
            <person name="Schiel-Bengelsdorf B."/>
            <person name="Duerre P."/>
            <person name="Daniel R."/>
        </authorList>
    </citation>
    <scope>NUCLEOTIDE SEQUENCE [LARGE SCALE GENOMIC DNA]</scope>
    <source>
        <strain evidence="8 9">DSM 1911</strain>
    </source>
</reference>
<evidence type="ECO:0000256" key="5">
    <source>
        <dbReference type="PIRSR" id="PIRSR000105-1"/>
    </source>
</evidence>
<comment type="similarity">
    <text evidence="2">Belongs to the 3-hydroxyacyl-CoA dehydrogenase family.</text>
</comment>
<dbReference type="STRING" id="52694.ACWI_33480"/>
<dbReference type="InterPro" id="IPR036291">
    <property type="entry name" value="NAD(P)-bd_dom_sf"/>
</dbReference>
<evidence type="ECO:0000259" key="7">
    <source>
        <dbReference type="Pfam" id="PF02737"/>
    </source>
</evidence>
<dbReference type="GO" id="GO:0070403">
    <property type="term" value="F:NAD+ binding"/>
    <property type="evidence" value="ECO:0007669"/>
    <property type="project" value="InterPro"/>
</dbReference>
<dbReference type="Pfam" id="PF02737">
    <property type="entry name" value="3HCDH_N"/>
    <property type="match status" value="1"/>
</dbReference>
<dbReference type="AlphaFoldDB" id="A0A1F2PDT5"/>
<dbReference type="GO" id="GO:0019605">
    <property type="term" value="P:butyrate metabolic process"/>
    <property type="evidence" value="ECO:0007669"/>
    <property type="project" value="UniProtKB-UniPathway"/>
</dbReference>
<dbReference type="PANTHER" id="PTHR48075">
    <property type="entry name" value="3-HYDROXYACYL-COA DEHYDROGENASE FAMILY PROTEIN"/>
    <property type="match status" value="1"/>
</dbReference>
<dbReference type="GO" id="GO:0016616">
    <property type="term" value="F:oxidoreductase activity, acting on the CH-OH group of donors, NAD or NADP as acceptor"/>
    <property type="evidence" value="ECO:0007669"/>
    <property type="project" value="InterPro"/>
</dbReference>
<gene>
    <name evidence="8" type="primary">mmgB</name>
    <name evidence="8" type="ORF">ACWI_33480</name>
</gene>
<evidence type="ECO:0000313" key="8">
    <source>
        <dbReference type="EMBL" id="OFV69154.1"/>
    </source>
</evidence>
<dbReference type="OrthoDB" id="9771883at2"/>
<dbReference type="InterPro" id="IPR006176">
    <property type="entry name" value="3-OHacyl-CoA_DH_NAD-bd"/>
</dbReference>
<sequence length="283" mass="31367">MNIQTIGVIGAGQMGAGIAQAVATGGYRVILYDIKEEYCENAKEKIYASLKKRAEAGKITTDLVENTIEKINTTEDLKQLGICDMVIEAVPEVLELKQSIFKELGTICRPDAILCTNTSTISVSQVMSECTMKERCAGMHFFFPAPVMKLVEVIRSNDTTDATVSVIKQVASYIGKTAIECKFDTPGFIVNRCLFAFLQEALHCYEDGIATIEDIDTAMKQGLNHPMGPFEMMDMSGLDIYPHACESLRELPVTTWECCDSVKKLIEEGRLGRKSGHGWYDYK</sequence>
<accession>A0A1F2PDT5</accession>
<dbReference type="Gene3D" id="1.10.1040.10">
    <property type="entry name" value="N-(1-d-carboxylethyl)-l-norvaline Dehydrogenase, domain 2"/>
    <property type="match status" value="1"/>
</dbReference>
<proteinExistence type="inferred from homology"/>
<dbReference type="Proteomes" id="UP000176244">
    <property type="component" value="Unassembled WGS sequence"/>
</dbReference>
<dbReference type="PIRSF" id="PIRSF000105">
    <property type="entry name" value="HCDH"/>
    <property type="match status" value="1"/>
</dbReference>
<dbReference type="InterPro" id="IPR008927">
    <property type="entry name" value="6-PGluconate_DH-like_C_sf"/>
</dbReference>
<evidence type="ECO:0000256" key="2">
    <source>
        <dbReference type="ARBA" id="ARBA00009463"/>
    </source>
</evidence>